<dbReference type="SUPFAM" id="SSF56112">
    <property type="entry name" value="Protein kinase-like (PK-like)"/>
    <property type="match status" value="1"/>
</dbReference>
<evidence type="ECO:0000256" key="1">
    <source>
        <dbReference type="ARBA" id="ARBA00004623"/>
    </source>
</evidence>
<dbReference type="PROSITE" id="PS50011">
    <property type="entry name" value="PROTEIN_KINASE_DOM"/>
    <property type="match status" value="1"/>
</dbReference>
<gene>
    <name evidence="15" type="ORF">BJX66DRAFT_325651</name>
</gene>
<evidence type="ECO:0000256" key="2">
    <source>
        <dbReference type="ARBA" id="ARBA00012513"/>
    </source>
</evidence>
<organism evidence="15 16">
    <name type="scientific">Aspergillus keveii</name>
    <dbReference type="NCBI Taxonomy" id="714993"/>
    <lineage>
        <taxon>Eukaryota</taxon>
        <taxon>Fungi</taxon>
        <taxon>Dikarya</taxon>
        <taxon>Ascomycota</taxon>
        <taxon>Pezizomycotina</taxon>
        <taxon>Eurotiomycetes</taxon>
        <taxon>Eurotiomycetidae</taxon>
        <taxon>Eurotiales</taxon>
        <taxon>Aspergillaceae</taxon>
        <taxon>Aspergillus</taxon>
        <taxon>Aspergillus subgen. Nidulantes</taxon>
    </lineage>
</organism>
<comment type="subcellular location">
    <subcellularLocation>
        <location evidence="1">Preautophagosomal structure membrane</location>
        <topology evidence="1">Peripheral membrane protein</topology>
    </subcellularLocation>
</comment>
<protein>
    <recommendedName>
        <fullName evidence="3">Serine/threonine-protein kinase ATG1</fullName>
        <ecNumber evidence="2">2.7.11.1</ecNumber>
    </recommendedName>
    <alternativeName>
        <fullName evidence="11">Autophagy-related protein 1</fullName>
    </alternativeName>
    <alternativeName>
        <fullName evidence="4">Serine/threonine-protein kinase atg1</fullName>
    </alternativeName>
</protein>
<feature type="domain" description="Protein kinase" evidence="14">
    <location>
        <begin position="47"/>
        <end position="287"/>
    </location>
</feature>
<evidence type="ECO:0000259" key="14">
    <source>
        <dbReference type="PROSITE" id="PS50011"/>
    </source>
</evidence>
<sequence length="320" mass="36847">MGRLPDLVRDSELETHFSPTCDVETVHTYHERSPNVRGKLVARRKHWQRLKKVGGGGFGSVWLENCTEPGQHEPKVRAVKQMEINRWSTRLDYNRELEAIAKFSQESEEHLFIAMEYLQLGDLHSYLQNNPKLPEIEVREVIFQVLDGLNLMHNNEFTHRDLKLNNILIKDGPPNNWWVKIADFGISKRGTPGYMAPELLGFTNRGIPCAVDIWAVGEITFQLLTKQPAFQNYGHLSTYVNDTSNFSYDPLHAIRTTELGIDFILSTMHPEPNQRISARDASNHEWMEQSLPLTIEQGFRYHNSGRETEEVQRAPSPNFG</sequence>
<comment type="catalytic activity">
    <reaction evidence="13">
        <text>L-seryl-[protein] + ATP = O-phospho-L-seryl-[protein] + ADP + H(+)</text>
        <dbReference type="Rhea" id="RHEA:17989"/>
        <dbReference type="Rhea" id="RHEA-COMP:9863"/>
        <dbReference type="Rhea" id="RHEA-COMP:11604"/>
        <dbReference type="ChEBI" id="CHEBI:15378"/>
        <dbReference type="ChEBI" id="CHEBI:29999"/>
        <dbReference type="ChEBI" id="CHEBI:30616"/>
        <dbReference type="ChEBI" id="CHEBI:83421"/>
        <dbReference type="ChEBI" id="CHEBI:456216"/>
        <dbReference type="EC" id="2.7.11.1"/>
    </reaction>
</comment>
<dbReference type="PANTHER" id="PTHR24348:SF22">
    <property type="entry name" value="NON-SPECIFIC SERINE_THREONINE PROTEIN KINASE"/>
    <property type="match status" value="1"/>
</dbReference>
<keyword evidence="8" id="KW-0418">Kinase</keyword>
<comment type="caution">
    <text evidence="15">The sequence shown here is derived from an EMBL/GenBank/DDBJ whole genome shotgun (WGS) entry which is preliminary data.</text>
</comment>
<dbReference type="InterPro" id="IPR008271">
    <property type="entry name" value="Ser/Thr_kinase_AS"/>
</dbReference>
<keyword evidence="7" id="KW-0547">Nucleotide-binding</keyword>
<keyword evidence="10" id="KW-0072">Autophagy</keyword>
<keyword evidence="6" id="KW-0808">Transferase</keyword>
<evidence type="ECO:0000256" key="4">
    <source>
        <dbReference type="ARBA" id="ARBA00019599"/>
    </source>
</evidence>
<dbReference type="PANTHER" id="PTHR24348">
    <property type="entry name" value="SERINE/THREONINE-PROTEIN KINASE UNC-51-RELATED"/>
    <property type="match status" value="1"/>
</dbReference>
<reference evidence="15 16" key="1">
    <citation type="submission" date="2024-07" db="EMBL/GenBank/DDBJ databases">
        <title>Section-level genome sequencing and comparative genomics of Aspergillus sections Usti and Cavernicolus.</title>
        <authorList>
            <consortium name="Lawrence Berkeley National Laboratory"/>
            <person name="Nybo J.L."/>
            <person name="Vesth T.C."/>
            <person name="Theobald S."/>
            <person name="Frisvad J.C."/>
            <person name="Larsen T.O."/>
            <person name="Kjaerboelling I."/>
            <person name="Rothschild-Mancinelli K."/>
            <person name="Lyhne E.K."/>
            <person name="Kogle M.E."/>
            <person name="Barry K."/>
            <person name="Clum A."/>
            <person name="Na H."/>
            <person name="Ledsgaard L."/>
            <person name="Lin J."/>
            <person name="Lipzen A."/>
            <person name="Kuo A."/>
            <person name="Riley R."/>
            <person name="Mondo S."/>
            <person name="Labutti K."/>
            <person name="Haridas S."/>
            <person name="Pangalinan J."/>
            <person name="Salamov A.A."/>
            <person name="Simmons B.A."/>
            <person name="Magnuson J.K."/>
            <person name="Chen J."/>
            <person name="Drula E."/>
            <person name="Henrissat B."/>
            <person name="Wiebenga A."/>
            <person name="Lubbers R.J."/>
            <person name="Gomes A.C."/>
            <person name="Makela M.R."/>
            <person name="Stajich J."/>
            <person name="Grigoriev I.V."/>
            <person name="Mortensen U.H."/>
            <person name="De Vries R.P."/>
            <person name="Baker S.E."/>
            <person name="Andersen M.R."/>
        </authorList>
    </citation>
    <scope>NUCLEOTIDE SEQUENCE [LARGE SCALE GENOMIC DNA]</scope>
    <source>
        <strain evidence="15 16">CBS 209.92</strain>
    </source>
</reference>
<dbReference type="Gene3D" id="1.10.510.10">
    <property type="entry name" value="Transferase(Phosphotransferase) domain 1"/>
    <property type="match status" value="1"/>
</dbReference>
<evidence type="ECO:0000256" key="7">
    <source>
        <dbReference type="ARBA" id="ARBA00022741"/>
    </source>
</evidence>
<evidence type="ECO:0000313" key="15">
    <source>
        <dbReference type="EMBL" id="KAL2793987.1"/>
    </source>
</evidence>
<proteinExistence type="predicted"/>
<evidence type="ECO:0000256" key="11">
    <source>
        <dbReference type="ARBA" id="ARBA00030237"/>
    </source>
</evidence>
<keyword evidence="16" id="KW-1185">Reference proteome</keyword>
<evidence type="ECO:0000256" key="6">
    <source>
        <dbReference type="ARBA" id="ARBA00022679"/>
    </source>
</evidence>
<evidence type="ECO:0000256" key="9">
    <source>
        <dbReference type="ARBA" id="ARBA00022840"/>
    </source>
</evidence>
<comment type="catalytic activity">
    <reaction evidence="12">
        <text>L-threonyl-[protein] + ATP = O-phospho-L-threonyl-[protein] + ADP + H(+)</text>
        <dbReference type="Rhea" id="RHEA:46608"/>
        <dbReference type="Rhea" id="RHEA-COMP:11060"/>
        <dbReference type="Rhea" id="RHEA-COMP:11605"/>
        <dbReference type="ChEBI" id="CHEBI:15378"/>
        <dbReference type="ChEBI" id="CHEBI:30013"/>
        <dbReference type="ChEBI" id="CHEBI:30616"/>
        <dbReference type="ChEBI" id="CHEBI:61977"/>
        <dbReference type="ChEBI" id="CHEBI:456216"/>
        <dbReference type="EC" id="2.7.11.1"/>
    </reaction>
</comment>
<keyword evidence="5" id="KW-0723">Serine/threonine-protein kinase</keyword>
<evidence type="ECO:0000256" key="10">
    <source>
        <dbReference type="ARBA" id="ARBA00023006"/>
    </source>
</evidence>
<evidence type="ECO:0000256" key="3">
    <source>
        <dbReference type="ARBA" id="ARBA00018572"/>
    </source>
</evidence>
<dbReference type="Pfam" id="PF00069">
    <property type="entry name" value="Pkinase"/>
    <property type="match status" value="1"/>
</dbReference>
<name>A0ABR4G4N7_9EURO</name>
<evidence type="ECO:0000256" key="13">
    <source>
        <dbReference type="ARBA" id="ARBA00048679"/>
    </source>
</evidence>
<evidence type="ECO:0000256" key="5">
    <source>
        <dbReference type="ARBA" id="ARBA00022527"/>
    </source>
</evidence>
<dbReference type="InterPro" id="IPR011009">
    <property type="entry name" value="Kinase-like_dom_sf"/>
</dbReference>
<evidence type="ECO:0000313" key="16">
    <source>
        <dbReference type="Proteomes" id="UP001610563"/>
    </source>
</evidence>
<dbReference type="PROSITE" id="PS00108">
    <property type="entry name" value="PROTEIN_KINASE_ST"/>
    <property type="match status" value="1"/>
</dbReference>
<dbReference type="EMBL" id="JBFTWV010000050">
    <property type="protein sequence ID" value="KAL2793987.1"/>
    <property type="molecule type" value="Genomic_DNA"/>
</dbReference>
<evidence type="ECO:0000256" key="8">
    <source>
        <dbReference type="ARBA" id="ARBA00022777"/>
    </source>
</evidence>
<dbReference type="InterPro" id="IPR000719">
    <property type="entry name" value="Prot_kinase_dom"/>
</dbReference>
<dbReference type="InterPro" id="IPR045269">
    <property type="entry name" value="Atg1-like"/>
</dbReference>
<evidence type="ECO:0000256" key="12">
    <source>
        <dbReference type="ARBA" id="ARBA00047899"/>
    </source>
</evidence>
<accession>A0ABR4G4N7</accession>
<dbReference type="EC" id="2.7.11.1" evidence="2"/>
<dbReference type="Proteomes" id="UP001610563">
    <property type="component" value="Unassembled WGS sequence"/>
</dbReference>
<keyword evidence="9" id="KW-0067">ATP-binding</keyword>
<dbReference type="SMART" id="SM00220">
    <property type="entry name" value="S_TKc"/>
    <property type="match status" value="1"/>
</dbReference>